<name>A0A942EFC7_9HYPH</name>
<dbReference type="AlphaFoldDB" id="A0A942EFC7"/>
<feature type="domain" description="Helix-turn-helix" evidence="1">
    <location>
        <begin position="13"/>
        <end position="60"/>
    </location>
</feature>
<proteinExistence type="predicted"/>
<reference evidence="2" key="1">
    <citation type="submission" date="2021-04" db="EMBL/GenBank/DDBJ databases">
        <title>Devosia litorisediminis sp. nov., isolated from a sand dune.</title>
        <authorList>
            <person name="Park S."/>
            <person name="Yoon J.-H."/>
        </authorList>
    </citation>
    <scope>NUCLEOTIDE SEQUENCE</scope>
    <source>
        <strain evidence="2">BSSL-BM10</strain>
    </source>
</reference>
<dbReference type="EMBL" id="JAGXTP010000003">
    <property type="protein sequence ID" value="MBS3850204.1"/>
    <property type="molecule type" value="Genomic_DNA"/>
</dbReference>
<gene>
    <name evidence="2" type="ORF">KD146_16005</name>
</gene>
<protein>
    <submittedName>
        <fullName evidence="2">Helix-turn-helix domain-containing protein</fullName>
    </submittedName>
</protein>
<dbReference type="Proteomes" id="UP000678281">
    <property type="component" value="Unassembled WGS sequence"/>
</dbReference>
<evidence type="ECO:0000313" key="2">
    <source>
        <dbReference type="EMBL" id="MBS3850204.1"/>
    </source>
</evidence>
<dbReference type="Pfam" id="PF12728">
    <property type="entry name" value="HTH_17"/>
    <property type="match status" value="1"/>
</dbReference>
<keyword evidence="3" id="KW-1185">Reference proteome</keyword>
<dbReference type="RefSeq" id="WP_212659835.1">
    <property type="nucleotide sequence ID" value="NZ_JAGXTP010000003.1"/>
</dbReference>
<dbReference type="GO" id="GO:0003677">
    <property type="term" value="F:DNA binding"/>
    <property type="evidence" value="ECO:0007669"/>
    <property type="project" value="InterPro"/>
</dbReference>
<evidence type="ECO:0000313" key="3">
    <source>
        <dbReference type="Proteomes" id="UP000678281"/>
    </source>
</evidence>
<sequence length="67" mass="7538">MSALNVPWAPSSLTIMQAARYSGLSRSYFYKLFNAGLLPRLKAGKRVLILRADLDAYLESIKEVHKP</sequence>
<evidence type="ECO:0000259" key="1">
    <source>
        <dbReference type="Pfam" id="PF12728"/>
    </source>
</evidence>
<dbReference type="InterPro" id="IPR041657">
    <property type="entry name" value="HTH_17"/>
</dbReference>
<accession>A0A942EFC7</accession>
<dbReference type="NCBIfam" id="TIGR01764">
    <property type="entry name" value="excise"/>
    <property type="match status" value="1"/>
</dbReference>
<comment type="caution">
    <text evidence="2">The sequence shown here is derived from an EMBL/GenBank/DDBJ whole genome shotgun (WGS) entry which is preliminary data.</text>
</comment>
<dbReference type="InterPro" id="IPR010093">
    <property type="entry name" value="SinI_DNA-bd"/>
</dbReference>
<organism evidence="2 3">
    <name type="scientific">Devosia litorisediminis</name>
    <dbReference type="NCBI Taxonomy" id="2829817"/>
    <lineage>
        <taxon>Bacteria</taxon>
        <taxon>Pseudomonadati</taxon>
        <taxon>Pseudomonadota</taxon>
        <taxon>Alphaproteobacteria</taxon>
        <taxon>Hyphomicrobiales</taxon>
        <taxon>Devosiaceae</taxon>
        <taxon>Devosia</taxon>
    </lineage>
</organism>